<dbReference type="GO" id="GO:0031591">
    <property type="term" value="P:wybutosine biosynthetic process"/>
    <property type="evidence" value="ECO:0007669"/>
    <property type="project" value="TreeGrafter"/>
</dbReference>
<dbReference type="GeneID" id="9831478"/>
<dbReference type="InterPro" id="IPR003347">
    <property type="entry name" value="JmjC_dom"/>
</dbReference>
<dbReference type="SMART" id="SM00558">
    <property type="entry name" value="JmjC"/>
    <property type="match status" value="1"/>
</dbReference>
<gene>
    <name evidence="3" type="ORF">OT_ostta08g03390</name>
</gene>
<dbReference type="PANTHER" id="PTHR12461">
    <property type="entry name" value="HYPOXIA-INDUCIBLE FACTOR 1 ALPHA INHIBITOR-RELATED"/>
    <property type="match status" value="1"/>
</dbReference>
<dbReference type="RefSeq" id="XP_003080899.2">
    <property type="nucleotide sequence ID" value="XM_003080851.2"/>
</dbReference>
<feature type="domain" description="JmjC" evidence="2">
    <location>
        <begin position="286"/>
        <end position="452"/>
    </location>
</feature>
<sequence length="505" mass="56240">MPTLVVLACARSGAAKIALECARACDAGVDGRVAKTLHKYEEDAKWLAGSRGEATIKCDEIASTRALATGVMATENTRDVVAIPVRSEAFGKVWRALEARGVAAECAAAAEAWDEEPRTGSKVNAKDWERRRRREVAIESLGDPGDRDNVPALSECEKTWRRHGGGGQQVSTKTHRECEAWVREGASIFYDLQVNGPVIMNGLLDACSGRWTFERVRELCDGDAVVDVHVCPHDTVDLAGHRAPGTPRNFEFRKMSFGEFFDRVRGVGSYDPVIERGERYYLRSVDGKSATDLRRTHPALAAELRIEKYTQHLKDGNFHSSVLRISSADTTLWTHYDTHDNLLVQVIGSKTVTLFPPEADQFMYVEGSSSRVFNVRNEPSEEDRRTFPLFYAHAQSMGTTVSLQQGDALWIPAYWFHHVVSDCGEAPSVAVNTFWRSTALATFGEYDAKDIYGNKELNSGKEACDLALRAGEALRHLPFRIKCFYARRAIKLLANQTSSRITSEW</sequence>
<dbReference type="Proteomes" id="UP000009170">
    <property type="component" value="Unassembled WGS sequence"/>
</dbReference>
<keyword evidence="4" id="KW-1185">Reference proteome</keyword>
<dbReference type="Pfam" id="PF13621">
    <property type="entry name" value="Cupin_8"/>
    <property type="match status" value="1"/>
</dbReference>
<dbReference type="OrthoDB" id="263283at2759"/>
<dbReference type="InterPro" id="IPR041667">
    <property type="entry name" value="Cupin_8"/>
</dbReference>
<evidence type="ECO:0000313" key="4">
    <source>
        <dbReference type="Proteomes" id="UP000009170"/>
    </source>
</evidence>
<dbReference type="EMBL" id="CAID01000008">
    <property type="protein sequence ID" value="CEG01568.1"/>
    <property type="molecule type" value="Genomic_DNA"/>
</dbReference>
<dbReference type="PROSITE" id="PS51184">
    <property type="entry name" value="JMJC"/>
    <property type="match status" value="1"/>
</dbReference>
<dbReference type="SUPFAM" id="SSF51197">
    <property type="entry name" value="Clavaminate synthase-like"/>
    <property type="match status" value="1"/>
</dbReference>
<dbReference type="KEGG" id="ota:OT_ostta08g03390"/>
<dbReference type="AlphaFoldDB" id="A0A090M8T0"/>
<name>A0A090M8T0_OSTTA</name>
<dbReference type="Gene3D" id="2.60.120.650">
    <property type="entry name" value="Cupin"/>
    <property type="match status" value="1"/>
</dbReference>
<evidence type="ECO:0000256" key="1">
    <source>
        <dbReference type="ARBA" id="ARBA00006801"/>
    </source>
</evidence>
<comment type="similarity">
    <text evidence="1">Belongs to the JARID1 histone demethylase family.</text>
</comment>
<protein>
    <submittedName>
        <fullName evidence="3">JmjC domain</fullName>
    </submittedName>
</protein>
<dbReference type="GO" id="GO:0000049">
    <property type="term" value="F:tRNA binding"/>
    <property type="evidence" value="ECO:0007669"/>
    <property type="project" value="TreeGrafter"/>
</dbReference>
<evidence type="ECO:0000259" key="2">
    <source>
        <dbReference type="PROSITE" id="PS51184"/>
    </source>
</evidence>
<reference evidence="3 4" key="2">
    <citation type="journal article" date="2014" name="BMC Genomics">
        <title>An improved genome of the model marine alga Ostreococcus tauri unfolds by assessing Illumina de novo assemblies.</title>
        <authorList>
            <person name="Blanc-Mathieu R."/>
            <person name="Verhelst B."/>
            <person name="Derelle E."/>
            <person name="Rombauts S."/>
            <person name="Bouget F.Y."/>
            <person name="Carre I."/>
            <person name="Chateau A."/>
            <person name="Eyre-Walker A."/>
            <person name="Grimsley N."/>
            <person name="Moreau H."/>
            <person name="Piegu B."/>
            <person name="Rivals E."/>
            <person name="Schackwitz W."/>
            <person name="Van de Peer Y."/>
            <person name="Piganeau G."/>
        </authorList>
    </citation>
    <scope>NUCLEOTIDE SEQUENCE [LARGE SCALE GENOMIC DNA]</scope>
    <source>
        <strain evidence="4">OTTH 0595 / CCAP 157/2 / RCC745</strain>
    </source>
</reference>
<accession>A0A090M8T0</accession>
<proteinExistence type="inferred from homology"/>
<organism evidence="3 4">
    <name type="scientific">Ostreococcus tauri</name>
    <name type="common">Marine green alga</name>
    <dbReference type="NCBI Taxonomy" id="70448"/>
    <lineage>
        <taxon>Eukaryota</taxon>
        <taxon>Viridiplantae</taxon>
        <taxon>Chlorophyta</taxon>
        <taxon>Mamiellophyceae</taxon>
        <taxon>Mamiellales</taxon>
        <taxon>Bathycoccaceae</taxon>
        <taxon>Ostreococcus</taxon>
    </lineage>
</organism>
<reference evidence="4" key="1">
    <citation type="journal article" date="2006" name="Proc. Natl. Acad. Sci. U.S.A.">
        <title>Genome analysis of the smallest free-living eukaryote Ostreococcus tauri unveils many unique features.</title>
        <authorList>
            <person name="Derelle E."/>
            <person name="Ferraz C."/>
            <person name="Rombauts S."/>
            <person name="Rouze P."/>
            <person name="Worden A.Z."/>
            <person name="Robbens S."/>
            <person name="Partensky F."/>
            <person name="Degroeve S."/>
            <person name="Echeynie S."/>
            <person name="Cooke R."/>
            <person name="Saeys Y."/>
            <person name="Wuyts J."/>
            <person name="Jabbari K."/>
            <person name="Bowler C."/>
            <person name="Panaud O."/>
            <person name="Piegu B."/>
            <person name="Ball S.G."/>
            <person name="Ral J.-P."/>
            <person name="Bouget F.-Y."/>
            <person name="Piganeau G."/>
            <person name="De Baets B."/>
            <person name="Picard A."/>
            <person name="Delseny M."/>
            <person name="Demaille J."/>
            <person name="Van de Peer Y."/>
            <person name="Moreau H."/>
        </authorList>
    </citation>
    <scope>NUCLEOTIDE SEQUENCE [LARGE SCALE GENOMIC DNA]</scope>
    <source>
        <strain evidence="4">OTTH 0595 / CCAP 157/2 / RCC745</strain>
    </source>
</reference>
<evidence type="ECO:0000313" key="3">
    <source>
        <dbReference type="EMBL" id="CEG01568.1"/>
    </source>
</evidence>
<dbReference type="Gene3D" id="6.10.140.1470">
    <property type="match status" value="1"/>
</dbReference>
<dbReference type="InParanoid" id="A0A090M8T0"/>
<comment type="caution">
    <text evidence="3">The sequence shown here is derived from an EMBL/GenBank/DDBJ whole genome shotgun (WGS) entry which is preliminary data.</text>
</comment>
<dbReference type="PANTHER" id="PTHR12461:SF104">
    <property type="entry name" value="TRNA WYBUTOSINE-SYNTHESIZING PROTEIN 5"/>
    <property type="match status" value="1"/>
</dbReference>